<dbReference type="GO" id="GO:0044804">
    <property type="term" value="P:nucleophagy"/>
    <property type="evidence" value="ECO:0000318"/>
    <property type="project" value="GO_Central"/>
</dbReference>
<dbReference type="OrthoDB" id="1667587at2759"/>
<dbReference type="GO" id="GO:0000422">
    <property type="term" value="P:autophagy of mitochondrion"/>
    <property type="evidence" value="ECO:0000318"/>
    <property type="project" value="GO_Central"/>
</dbReference>
<dbReference type="GO" id="GO:0034497">
    <property type="term" value="P:protein localization to phagophore assembly site"/>
    <property type="evidence" value="ECO:0000318"/>
    <property type="project" value="GO_Central"/>
</dbReference>
<name>A2FVE5_TRIV3</name>
<dbReference type="InterPro" id="IPR036322">
    <property type="entry name" value="WD40_repeat_dom_sf"/>
</dbReference>
<dbReference type="RefSeq" id="XP_001304049.1">
    <property type="nucleotide sequence ID" value="XM_001304048.1"/>
</dbReference>
<dbReference type="STRING" id="5722.A2FVE5"/>
<dbReference type="InterPro" id="IPR048720">
    <property type="entry name" value="PROPPIN"/>
</dbReference>
<keyword evidence="5" id="KW-1185">Reference proteome</keyword>
<dbReference type="InterPro" id="IPR001680">
    <property type="entry name" value="WD40_rpt"/>
</dbReference>
<dbReference type="Proteomes" id="UP000001542">
    <property type="component" value="Unassembled WGS sequence"/>
</dbReference>
<dbReference type="GO" id="GO:0061723">
    <property type="term" value="P:glycophagy"/>
    <property type="evidence" value="ECO:0000318"/>
    <property type="project" value="GO_Central"/>
</dbReference>
<reference evidence="4" key="1">
    <citation type="submission" date="2006-10" db="EMBL/GenBank/DDBJ databases">
        <authorList>
            <person name="Amadeo P."/>
            <person name="Zhao Q."/>
            <person name="Wortman J."/>
            <person name="Fraser-Liggett C."/>
            <person name="Carlton J."/>
        </authorList>
    </citation>
    <scope>NUCLEOTIDE SEQUENCE</scope>
    <source>
        <strain evidence="4">G3</strain>
    </source>
</reference>
<dbReference type="SMART" id="SM00320">
    <property type="entry name" value="WD40"/>
    <property type="match status" value="2"/>
</dbReference>
<accession>A2FVE5</accession>
<protein>
    <submittedName>
        <fullName evidence="4">Uncharacterized protein</fullName>
    </submittedName>
</protein>
<dbReference type="PANTHER" id="PTHR11227">
    <property type="entry name" value="WD-REPEAT PROTEIN INTERACTING WITH PHOSPHOINOSIDES WIPI -RELATED"/>
    <property type="match status" value="1"/>
</dbReference>
<dbReference type="GO" id="GO:0032266">
    <property type="term" value="F:phosphatidylinositol-3-phosphate binding"/>
    <property type="evidence" value="ECO:0000318"/>
    <property type="project" value="GO_Central"/>
</dbReference>
<organism evidence="4 5">
    <name type="scientific">Trichomonas vaginalis (strain ATCC PRA-98 / G3)</name>
    <dbReference type="NCBI Taxonomy" id="412133"/>
    <lineage>
        <taxon>Eukaryota</taxon>
        <taxon>Metamonada</taxon>
        <taxon>Parabasalia</taxon>
        <taxon>Trichomonadida</taxon>
        <taxon>Trichomonadidae</taxon>
        <taxon>Trichomonas</taxon>
    </lineage>
</organism>
<dbReference type="GO" id="GO:0000425">
    <property type="term" value="P:pexophagy"/>
    <property type="evidence" value="ECO:0000318"/>
    <property type="project" value="GO_Central"/>
</dbReference>
<proteinExistence type="inferred from homology"/>
<dbReference type="GO" id="GO:0034045">
    <property type="term" value="C:phagophore assembly site membrane"/>
    <property type="evidence" value="ECO:0000318"/>
    <property type="project" value="GO_Central"/>
</dbReference>
<dbReference type="AlphaFoldDB" id="A2FVE5"/>
<keyword evidence="1" id="KW-0853">WD repeat</keyword>
<dbReference type="VEuPathDB" id="TrichDB:TVAGG3_0533780"/>
<keyword evidence="2" id="KW-0677">Repeat</keyword>
<dbReference type="GO" id="GO:0030674">
    <property type="term" value="F:protein-macromolecule adaptor activity"/>
    <property type="evidence" value="ECO:0000318"/>
    <property type="project" value="GO_Central"/>
</dbReference>
<evidence type="ECO:0000256" key="3">
    <source>
        <dbReference type="ARBA" id="ARBA00025740"/>
    </source>
</evidence>
<dbReference type="Gene3D" id="2.130.10.10">
    <property type="entry name" value="YVTN repeat-like/Quinoprotein amine dehydrogenase"/>
    <property type="match status" value="1"/>
</dbReference>
<dbReference type="eggNOG" id="KOG2111">
    <property type="taxonomic scope" value="Eukaryota"/>
</dbReference>
<dbReference type="GO" id="GO:0080025">
    <property type="term" value="F:phosphatidylinositol-3,5-bisphosphate binding"/>
    <property type="evidence" value="ECO:0000318"/>
    <property type="project" value="GO_Central"/>
</dbReference>
<reference evidence="4" key="2">
    <citation type="journal article" date="2007" name="Science">
        <title>Draft genome sequence of the sexually transmitted pathogen Trichomonas vaginalis.</title>
        <authorList>
            <person name="Carlton J.M."/>
            <person name="Hirt R.P."/>
            <person name="Silva J.C."/>
            <person name="Delcher A.L."/>
            <person name="Schatz M."/>
            <person name="Zhao Q."/>
            <person name="Wortman J.R."/>
            <person name="Bidwell S.L."/>
            <person name="Alsmark U.C.M."/>
            <person name="Besteiro S."/>
            <person name="Sicheritz-Ponten T."/>
            <person name="Noel C.J."/>
            <person name="Dacks J.B."/>
            <person name="Foster P.G."/>
            <person name="Simillion C."/>
            <person name="Van de Peer Y."/>
            <person name="Miranda-Saavedra D."/>
            <person name="Barton G.J."/>
            <person name="Westrop G.D."/>
            <person name="Mueller S."/>
            <person name="Dessi D."/>
            <person name="Fiori P.L."/>
            <person name="Ren Q."/>
            <person name="Paulsen I."/>
            <person name="Zhang H."/>
            <person name="Bastida-Corcuera F.D."/>
            <person name="Simoes-Barbosa A."/>
            <person name="Brown M.T."/>
            <person name="Hayes R.D."/>
            <person name="Mukherjee M."/>
            <person name="Okumura C.Y."/>
            <person name="Schneider R."/>
            <person name="Smith A.J."/>
            <person name="Vanacova S."/>
            <person name="Villalvazo M."/>
            <person name="Haas B.J."/>
            <person name="Pertea M."/>
            <person name="Feldblyum T.V."/>
            <person name="Utterback T.R."/>
            <person name="Shu C.L."/>
            <person name="Osoegawa K."/>
            <person name="de Jong P.J."/>
            <person name="Hrdy I."/>
            <person name="Horvathova L."/>
            <person name="Zubacova Z."/>
            <person name="Dolezal P."/>
            <person name="Malik S.B."/>
            <person name="Logsdon J.M. Jr."/>
            <person name="Henze K."/>
            <person name="Gupta A."/>
            <person name="Wang C.C."/>
            <person name="Dunne R.L."/>
            <person name="Upcroft J.A."/>
            <person name="Upcroft P."/>
            <person name="White O."/>
            <person name="Salzberg S.L."/>
            <person name="Tang P."/>
            <person name="Chiu C.-H."/>
            <person name="Lee Y.-S."/>
            <person name="Embley T.M."/>
            <person name="Coombs G.H."/>
            <person name="Mottram J.C."/>
            <person name="Tachezy J."/>
            <person name="Fraser-Liggett C.M."/>
            <person name="Johnson P.J."/>
        </authorList>
    </citation>
    <scope>NUCLEOTIDE SEQUENCE [LARGE SCALE GENOMIC DNA]</scope>
    <source>
        <strain evidence="4">G3</strain>
    </source>
</reference>
<dbReference type="EMBL" id="DS114057">
    <property type="protein sequence ID" value="EAX91119.1"/>
    <property type="molecule type" value="Genomic_DNA"/>
</dbReference>
<evidence type="ECO:0000256" key="2">
    <source>
        <dbReference type="ARBA" id="ARBA00022737"/>
    </source>
</evidence>
<dbReference type="KEGG" id="tva:4748812"/>
<dbReference type="InterPro" id="IPR015943">
    <property type="entry name" value="WD40/YVTN_repeat-like_dom_sf"/>
</dbReference>
<dbReference type="GO" id="GO:0005829">
    <property type="term" value="C:cytosol"/>
    <property type="evidence" value="ECO:0000318"/>
    <property type="project" value="GO_Central"/>
</dbReference>
<evidence type="ECO:0000313" key="5">
    <source>
        <dbReference type="Proteomes" id="UP000001542"/>
    </source>
</evidence>
<dbReference type="InParanoid" id="A2FVE5"/>
<comment type="similarity">
    <text evidence="3">Belongs to the WD repeat PROPPIN family.</text>
</comment>
<dbReference type="SUPFAM" id="SSF50978">
    <property type="entry name" value="WD40 repeat-like"/>
    <property type="match status" value="1"/>
</dbReference>
<dbReference type="VEuPathDB" id="TrichDB:TVAG_030180"/>
<dbReference type="SMR" id="A2FVE5"/>
<evidence type="ECO:0000256" key="1">
    <source>
        <dbReference type="ARBA" id="ARBA00022574"/>
    </source>
</evidence>
<evidence type="ECO:0000313" key="4">
    <source>
        <dbReference type="EMBL" id="EAX91119.1"/>
    </source>
</evidence>
<gene>
    <name evidence="4" type="ORF">TVAG_030180</name>
</gene>
<sequence>MEEFAITTNRGFMIYEFATGTLLYEAMFPGGGALCISLLSDSNVIACCGDDSREGFSANTVVIWDRKDNKVIGLFQVENKILDLKFKLDYIIVAHGTKISFHDSFDFTEKLMCTNPIQDQLAFAIVPSSTIYYTALPAKNSKSIQIIDYHDPNYVLGIIPINVTKVNCVAFDRKGELVAIVTDEGKNIQLWDVYELKLVATYKRGMRSCNVTGIDFDSLSSFFIMTTLRGTLHAFAIPTPKERETIDPKSPMRSKFSFEIPKGINFHCRFDLAGYMITGISENGAFRKFRLDIEKNQIVSESELQLSL</sequence>